<name>A0ABT8UPM9_9MYCO</name>
<keyword evidence="3" id="KW-0808">Transferase</keyword>
<organism evidence="6 7">
    <name type="scientific">Mycolicibacterium arseniciresistens</name>
    <dbReference type="NCBI Taxonomy" id="3062257"/>
    <lineage>
        <taxon>Bacteria</taxon>
        <taxon>Bacillati</taxon>
        <taxon>Actinomycetota</taxon>
        <taxon>Actinomycetes</taxon>
        <taxon>Mycobacteriales</taxon>
        <taxon>Mycobacteriaceae</taxon>
        <taxon>Mycolicibacterium</taxon>
    </lineage>
</organism>
<dbReference type="InterPro" id="IPR012327">
    <property type="entry name" value="MeTrfase_D12"/>
</dbReference>
<protein>
    <recommendedName>
        <fullName evidence="1">site-specific DNA-methyltransferase (adenine-specific)</fullName>
        <ecNumber evidence="1">2.1.1.72</ecNumber>
    </recommendedName>
</protein>
<evidence type="ECO:0000313" key="7">
    <source>
        <dbReference type="Proteomes" id="UP001168823"/>
    </source>
</evidence>
<dbReference type="GO" id="GO:0032259">
    <property type="term" value="P:methylation"/>
    <property type="evidence" value="ECO:0007669"/>
    <property type="project" value="UniProtKB-KW"/>
</dbReference>
<dbReference type="RefSeq" id="WP_302916766.1">
    <property type="nucleotide sequence ID" value="NZ_JAUMSQ010000377.1"/>
</dbReference>
<comment type="catalytic activity">
    <reaction evidence="5">
        <text>a 2'-deoxyadenosine in DNA + S-adenosyl-L-methionine = an N(6)-methyl-2'-deoxyadenosine in DNA + S-adenosyl-L-homocysteine + H(+)</text>
        <dbReference type="Rhea" id="RHEA:15197"/>
        <dbReference type="Rhea" id="RHEA-COMP:12418"/>
        <dbReference type="Rhea" id="RHEA-COMP:12419"/>
        <dbReference type="ChEBI" id="CHEBI:15378"/>
        <dbReference type="ChEBI" id="CHEBI:57856"/>
        <dbReference type="ChEBI" id="CHEBI:59789"/>
        <dbReference type="ChEBI" id="CHEBI:90615"/>
        <dbReference type="ChEBI" id="CHEBI:90616"/>
        <dbReference type="EC" id="2.1.1.72"/>
    </reaction>
</comment>
<dbReference type="EMBL" id="JAUMSQ010000377">
    <property type="protein sequence ID" value="MDO3639755.1"/>
    <property type="molecule type" value="Genomic_DNA"/>
</dbReference>
<dbReference type="EC" id="2.1.1.72" evidence="1"/>
<accession>A0ABT8UPM9</accession>
<evidence type="ECO:0000256" key="1">
    <source>
        <dbReference type="ARBA" id="ARBA00011900"/>
    </source>
</evidence>
<dbReference type="InterPro" id="IPR029063">
    <property type="entry name" value="SAM-dependent_MTases_sf"/>
</dbReference>
<keyword evidence="7" id="KW-1185">Reference proteome</keyword>
<dbReference type="PROSITE" id="PS00092">
    <property type="entry name" value="N6_MTASE"/>
    <property type="match status" value="1"/>
</dbReference>
<dbReference type="InterPro" id="IPR002052">
    <property type="entry name" value="DNA_methylase_N6_adenine_CS"/>
</dbReference>
<keyword evidence="2 6" id="KW-0489">Methyltransferase</keyword>
<evidence type="ECO:0000256" key="5">
    <source>
        <dbReference type="ARBA" id="ARBA00047942"/>
    </source>
</evidence>
<dbReference type="GO" id="GO:0008168">
    <property type="term" value="F:methyltransferase activity"/>
    <property type="evidence" value="ECO:0007669"/>
    <property type="project" value="UniProtKB-KW"/>
</dbReference>
<gene>
    <name evidence="6" type="ORF">Q2100_28700</name>
</gene>
<dbReference type="Proteomes" id="UP001168823">
    <property type="component" value="Unassembled WGS sequence"/>
</dbReference>
<evidence type="ECO:0000256" key="2">
    <source>
        <dbReference type="ARBA" id="ARBA00022603"/>
    </source>
</evidence>
<keyword evidence="4" id="KW-0949">S-adenosyl-L-methionine</keyword>
<proteinExistence type="predicted"/>
<evidence type="ECO:0000256" key="4">
    <source>
        <dbReference type="ARBA" id="ARBA00022691"/>
    </source>
</evidence>
<comment type="caution">
    <text evidence="6">The sequence shown here is derived from an EMBL/GenBank/DDBJ whole genome shotgun (WGS) entry which is preliminary data.</text>
</comment>
<reference evidence="6" key="1">
    <citation type="submission" date="2023-07" db="EMBL/GenBank/DDBJ databases">
        <title>Mycolicibacterium sp. nov., a novel bacterial species.</title>
        <authorList>
            <person name="Cao Y."/>
        </authorList>
    </citation>
    <scope>NUCLEOTIDE SEQUENCE</scope>
    <source>
        <strain evidence="6">KC 300</strain>
    </source>
</reference>
<evidence type="ECO:0000256" key="3">
    <source>
        <dbReference type="ARBA" id="ARBA00022679"/>
    </source>
</evidence>
<evidence type="ECO:0000313" key="6">
    <source>
        <dbReference type="EMBL" id="MDO3639755.1"/>
    </source>
</evidence>
<sequence length="397" mass="44480">MPYILPLIAGCKPTLPPEDIQPIADLFTGIGAVSKSLADLAPVIANDTSHFINCVSRAELTTRSFTPSAHLLISLRSLYAEAYELARRSVSTELADERKALQSGSWRQLADYMNRVPHQGSDKSTRSLAESAAKAEGIEHFQLAKFYFAGGYLSLDQALKIDAIRYAIELLHKDDKRYNCIDDILKATWLTAISSALNSPGHAANYLRAHDAHSAARVRRSWSVDPWDRFVDALAVFRPSGTKEWRAQNVVTNDEARGLLASDRPFGIVYADPPYTKDHYSRFYHLYETMYLYDYPDTTGHGRYRTDRFTSDFSTKSRVVGAFAEMFDLVRKKSATLVLSYPGNGLLYSTGYSVETIAREFFRTVEIRSVAARHSTMGGRTGRSTKLANEKLFVCEP</sequence>
<dbReference type="Pfam" id="PF02086">
    <property type="entry name" value="MethyltransfD12"/>
    <property type="match status" value="1"/>
</dbReference>
<dbReference type="SUPFAM" id="SSF53335">
    <property type="entry name" value="S-adenosyl-L-methionine-dependent methyltransferases"/>
    <property type="match status" value="1"/>
</dbReference>